<evidence type="ECO:0000313" key="1">
    <source>
        <dbReference type="EMBL" id="QRD05557.1"/>
    </source>
</evidence>
<dbReference type="OMA" id="ACMNDEY"/>
<dbReference type="KEGG" id="pno:SNOG_05842"/>
<protein>
    <submittedName>
        <fullName evidence="1">Uncharacterized protein</fullName>
    </submittedName>
</protein>
<organism evidence="1 2">
    <name type="scientific">Phaeosphaeria nodorum (strain SN15 / ATCC MYA-4574 / FGSC 10173)</name>
    <name type="common">Glume blotch fungus</name>
    <name type="synonym">Parastagonospora nodorum</name>
    <dbReference type="NCBI Taxonomy" id="321614"/>
    <lineage>
        <taxon>Eukaryota</taxon>
        <taxon>Fungi</taxon>
        <taxon>Dikarya</taxon>
        <taxon>Ascomycota</taxon>
        <taxon>Pezizomycotina</taxon>
        <taxon>Dothideomycetes</taxon>
        <taxon>Pleosporomycetidae</taxon>
        <taxon>Pleosporales</taxon>
        <taxon>Pleosporineae</taxon>
        <taxon>Phaeosphaeriaceae</taxon>
        <taxon>Parastagonospora</taxon>
    </lineage>
</organism>
<keyword evidence="2" id="KW-1185">Reference proteome</keyword>
<dbReference type="RefSeq" id="XP_001796237.1">
    <property type="nucleotide sequence ID" value="XM_001796185.1"/>
</dbReference>
<dbReference type="PANTHER" id="PTHR38846:SF1">
    <property type="entry name" value="C3H1-TYPE DOMAIN-CONTAINING PROTEIN"/>
    <property type="match status" value="1"/>
</dbReference>
<dbReference type="PANTHER" id="PTHR38846">
    <property type="entry name" value="C3H1-TYPE DOMAIN-CONTAINING PROTEIN"/>
    <property type="match status" value="1"/>
</dbReference>
<dbReference type="AlphaFoldDB" id="A0A7U2I971"/>
<sequence length="180" mass="20488">MASPGPANAVSDWFSAFANFLYDPSRGLKSNFNRLAAQRGWRRKSKKIRWTECQTICFAALYGGDADKNKLEKWQDLCREVRIAEPPKSISGCKQALGCRQVLVNLVNLIDHRSIGVPVIRFKNYPAFQAYTTNGCIYPREEAKKEGFIKALLRFQSMQEDDKLPVLLVALKGQQQFGRR</sequence>
<gene>
    <name evidence="1" type="ORF">JI435_058420</name>
</gene>
<accession>A0A7U2I971</accession>
<dbReference type="OrthoDB" id="6105938at2759"/>
<dbReference type="EMBL" id="CP069041">
    <property type="protein sequence ID" value="QRD05557.1"/>
    <property type="molecule type" value="Genomic_DNA"/>
</dbReference>
<name>A0A7U2I971_PHANO</name>
<dbReference type="VEuPathDB" id="FungiDB:JI435_058420"/>
<dbReference type="Proteomes" id="UP000663193">
    <property type="component" value="Chromosome 19"/>
</dbReference>
<evidence type="ECO:0000313" key="2">
    <source>
        <dbReference type="Proteomes" id="UP000663193"/>
    </source>
</evidence>
<reference evidence="2" key="1">
    <citation type="journal article" date="2021" name="BMC Genomics">
        <title>Chromosome-level genome assembly and manually-curated proteome of model necrotroph Parastagonospora nodorum Sn15 reveals a genome-wide trove of candidate effector homologs, and redundancy of virulence-related functions within an accessory chromosome.</title>
        <authorList>
            <person name="Bertazzoni S."/>
            <person name="Jones D.A.B."/>
            <person name="Phan H.T."/>
            <person name="Tan K.-C."/>
            <person name="Hane J.K."/>
        </authorList>
    </citation>
    <scope>NUCLEOTIDE SEQUENCE [LARGE SCALE GENOMIC DNA]</scope>
    <source>
        <strain evidence="2">SN15 / ATCC MYA-4574 / FGSC 10173)</strain>
    </source>
</reference>
<proteinExistence type="predicted"/>